<feature type="signal peptide" evidence="1">
    <location>
        <begin position="1"/>
        <end position="45"/>
    </location>
</feature>
<feature type="chain" id="PRO_5035849799" evidence="1">
    <location>
        <begin position="46"/>
        <end position="81"/>
    </location>
</feature>
<protein>
    <submittedName>
        <fullName evidence="2">Uncharacterized protein</fullName>
    </submittedName>
</protein>
<accession>A0A8T0HKS0</accession>
<sequence>MEMKMTMALLQKGNCTEGSQTCQYGKRYSALTRFILVLLTRLVSARFPPSSTESCLSSPRPLLELLSLAEEPYKSLSNQTC</sequence>
<comment type="caution">
    <text evidence="2">The sequence shown here is derived from an EMBL/GenBank/DDBJ whole genome shotgun (WGS) entry which is preliminary data.</text>
</comment>
<proteinExistence type="predicted"/>
<name>A0A8T0HKS0_CERPU</name>
<dbReference type="AlphaFoldDB" id="A0A8T0HKS0"/>
<keyword evidence="1" id="KW-0732">Signal</keyword>
<evidence type="ECO:0000313" key="3">
    <source>
        <dbReference type="Proteomes" id="UP000822688"/>
    </source>
</evidence>
<keyword evidence="3" id="KW-1185">Reference proteome</keyword>
<dbReference type="EMBL" id="CM026426">
    <property type="protein sequence ID" value="KAG0571353.1"/>
    <property type="molecule type" value="Genomic_DNA"/>
</dbReference>
<dbReference type="Proteomes" id="UP000822688">
    <property type="component" value="Chromosome V"/>
</dbReference>
<reference evidence="2" key="1">
    <citation type="submission" date="2020-06" db="EMBL/GenBank/DDBJ databases">
        <title>WGS assembly of Ceratodon purpureus strain R40.</title>
        <authorList>
            <person name="Carey S.B."/>
            <person name="Jenkins J."/>
            <person name="Shu S."/>
            <person name="Lovell J.T."/>
            <person name="Sreedasyam A."/>
            <person name="Maumus F."/>
            <person name="Tiley G.P."/>
            <person name="Fernandez-Pozo N."/>
            <person name="Barry K."/>
            <person name="Chen C."/>
            <person name="Wang M."/>
            <person name="Lipzen A."/>
            <person name="Daum C."/>
            <person name="Saski C.A."/>
            <person name="Payton A.C."/>
            <person name="Mcbreen J.C."/>
            <person name="Conrad R.E."/>
            <person name="Kollar L.M."/>
            <person name="Olsson S."/>
            <person name="Huttunen S."/>
            <person name="Landis J.B."/>
            <person name="Wickett N.J."/>
            <person name="Johnson M.G."/>
            <person name="Rensing S.A."/>
            <person name="Grimwood J."/>
            <person name="Schmutz J."/>
            <person name="Mcdaniel S.F."/>
        </authorList>
    </citation>
    <scope>NUCLEOTIDE SEQUENCE</scope>
    <source>
        <strain evidence="2">R40</strain>
    </source>
</reference>
<gene>
    <name evidence="2" type="ORF">KC19_VG004500</name>
</gene>
<organism evidence="2 3">
    <name type="scientific">Ceratodon purpureus</name>
    <name type="common">Fire moss</name>
    <name type="synonym">Dicranum purpureum</name>
    <dbReference type="NCBI Taxonomy" id="3225"/>
    <lineage>
        <taxon>Eukaryota</taxon>
        <taxon>Viridiplantae</taxon>
        <taxon>Streptophyta</taxon>
        <taxon>Embryophyta</taxon>
        <taxon>Bryophyta</taxon>
        <taxon>Bryophytina</taxon>
        <taxon>Bryopsida</taxon>
        <taxon>Dicranidae</taxon>
        <taxon>Pseudoditrichales</taxon>
        <taxon>Ditrichaceae</taxon>
        <taxon>Ceratodon</taxon>
    </lineage>
</organism>
<evidence type="ECO:0000313" key="2">
    <source>
        <dbReference type="EMBL" id="KAG0571353.1"/>
    </source>
</evidence>
<evidence type="ECO:0000256" key="1">
    <source>
        <dbReference type="SAM" id="SignalP"/>
    </source>
</evidence>